<dbReference type="Proteomes" id="UP000029393">
    <property type="component" value="Unassembled WGS sequence"/>
</dbReference>
<protein>
    <recommendedName>
        <fullName evidence="4">DUF1318 domain-containing protein</fullName>
    </recommendedName>
</protein>
<evidence type="ECO:0000313" key="2">
    <source>
        <dbReference type="EMBL" id="KFN45539.1"/>
    </source>
</evidence>
<dbReference type="PATRIC" id="fig|1384056.3.peg.1861"/>
<gene>
    <name evidence="2" type="ORF">N787_12665</name>
</gene>
<dbReference type="OrthoDB" id="7193459at2"/>
<evidence type="ECO:0008006" key="4">
    <source>
        <dbReference type="Google" id="ProtNLM"/>
    </source>
</evidence>
<dbReference type="AlphaFoldDB" id="A0A091B3X2"/>
<feature type="chain" id="PRO_5001870798" description="DUF1318 domain-containing protein" evidence="1">
    <location>
        <begin position="21"/>
        <end position="174"/>
    </location>
</feature>
<accession>A0A091B3X2</accession>
<organism evidence="2 3">
    <name type="scientific">Arenimonas metalli CF5-1</name>
    <dbReference type="NCBI Taxonomy" id="1384056"/>
    <lineage>
        <taxon>Bacteria</taxon>
        <taxon>Pseudomonadati</taxon>
        <taxon>Pseudomonadota</taxon>
        <taxon>Gammaproteobacteria</taxon>
        <taxon>Lysobacterales</taxon>
        <taxon>Lysobacteraceae</taxon>
        <taxon>Arenimonas</taxon>
    </lineage>
</organism>
<evidence type="ECO:0000256" key="1">
    <source>
        <dbReference type="SAM" id="SignalP"/>
    </source>
</evidence>
<keyword evidence="3" id="KW-1185">Reference proteome</keyword>
<comment type="caution">
    <text evidence="2">The sequence shown here is derived from an EMBL/GenBank/DDBJ whole genome shotgun (WGS) entry which is preliminary data.</text>
</comment>
<feature type="signal peptide" evidence="1">
    <location>
        <begin position="1"/>
        <end position="20"/>
    </location>
</feature>
<evidence type="ECO:0000313" key="3">
    <source>
        <dbReference type="Proteomes" id="UP000029393"/>
    </source>
</evidence>
<dbReference type="RefSeq" id="WP_034213125.1">
    <property type="nucleotide sequence ID" value="NZ_AVCK01000027.1"/>
</dbReference>
<name>A0A091B3X2_9GAMM</name>
<reference evidence="2 3" key="1">
    <citation type="submission" date="2013-09" db="EMBL/GenBank/DDBJ databases">
        <title>Genome sequencing of Arenimonas metalli.</title>
        <authorList>
            <person name="Chen F."/>
            <person name="Wang G."/>
        </authorList>
    </citation>
    <scope>NUCLEOTIDE SEQUENCE [LARGE SCALE GENOMIC DNA]</scope>
    <source>
        <strain evidence="2 3">CF5-1</strain>
    </source>
</reference>
<dbReference type="EMBL" id="AVCK01000027">
    <property type="protein sequence ID" value="KFN45539.1"/>
    <property type="molecule type" value="Genomic_DNA"/>
</dbReference>
<dbReference type="STRING" id="1384056.N787_12665"/>
<keyword evidence="1" id="KW-0732">Signal</keyword>
<proteinExistence type="predicted"/>
<dbReference type="eggNOG" id="ENOG5032GCW">
    <property type="taxonomic scope" value="Bacteria"/>
</dbReference>
<sequence length="174" mass="19051">MKLRTLFLSCLLALPLAAQARIAEESETATLAQRADAEAALITDAEAFIDEIDESLAMARDGTYGAIKKGSMVQAESARNKIARLLEGHENAMELPPEERIELYNAQETIVAMIRSDDKGRMVCKKEIRLGSRMPTTECLTVAQREEKARGARDGANDTLRNVCVPGEGQPCSR</sequence>